<dbReference type="InterPro" id="IPR019734">
    <property type="entry name" value="TPR_rpt"/>
</dbReference>
<dbReference type="CDD" id="cd16917">
    <property type="entry name" value="HATPase_UhpB-NarQ-NarX-like"/>
    <property type="match status" value="1"/>
</dbReference>
<accession>A0ABX1DGA7</accession>
<dbReference type="InterPro" id="IPR036890">
    <property type="entry name" value="HATPase_C_sf"/>
</dbReference>
<keyword evidence="10" id="KW-1133">Transmembrane helix</keyword>
<feature type="transmembrane region" description="Helical" evidence="10">
    <location>
        <begin position="401"/>
        <end position="419"/>
    </location>
</feature>
<dbReference type="RefSeq" id="WP_167919712.1">
    <property type="nucleotide sequence ID" value="NZ_JAAVJS010000030.1"/>
</dbReference>
<keyword evidence="3" id="KW-0597">Phosphoprotein</keyword>
<dbReference type="SUPFAM" id="SSF48452">
    <property type="entry name" value="TPR-like"/>
    <property type="match status" value="2"/>
</dbReference>
<keyword evidence="4" id="KW-0808">Transferase</keyword>
<dbReference type="Pfam" id="PF02518">
    <property type="entry name" value="HATPase_c"/>
    <property type="match status" value="1"/>
</dbReference>
<comment type="catalytic activity">
    <reaction evidence="1">
        <text>ATP + protein L-histidine = ADP + protein N-phospho-L-histidine.</text>
        <dbReference type="EC" id="2.7.13.3"/>
    </reaction>
</comment>
<dbReference type="Gene3D" id="1.20.5.1930">
    <property type="match status" value="1"/>
</dbReference>
<dbReference type="Proteomes" id="UP000760545">
    <property type="component" value="Unassembled WGS sequence"/>
</dbReference>
<dbReference type="PANTHER" id="PTHR24421:SF10">
    <property type="entry name" value="NITRATE_NITRITE SENSOR PROTEIN NARQ"/>
    <property type="match status" value="1"/>
</dbReference>
<dbReference type="PROSITE" id="PS50109">
    <property type="entry name" value="HIS_KIN"/>
    <property type="match status" value="1"/>
</dbReference>
<keyword evidence="9" id="KW-0175">Coiled coil</keyword>
<keyword evidence="7" id="KW-0067">ATP-binding</keyword>
<protein>
    <recommendedName>
        <fullName evidence="2">histidine kinase</fullName>
        <ecNumber evidence="2">2.7.13.3</ecNumber>
    </recommendedName>
</protein>
<feature type="domain" description="Histidine kinase" evidence="11">
    <location>
        <begin position="458"/>
        <end position="648"/>
    </location>
</feature>
<evidence type="ECO:0000313" key="12">
    <source>
        <dbReference type="EMBL" id="NJX16789.1"/>
    </source>
</evidence>
<dbReference type="InterPro" id="IPR003594">
    <property type="entry name" value="HATPase_dom"/>
</dbReference>
<dbReference type="Gene3D" id="1.25.40.10">
    <property type="entry name" value="Tetratricopeptide repeat domain"/>
    <property type="match status" value="2"/>
</dbReference>
<feature type="coiled-coil region" evidence="9">
    <location>
        <begin position="364"/>
        <end position="398"/>
    </location>
</feature>
<dbReference type="InterPro" id="IPR011990">
    <property type="entry name" value="TPR-like_helical_dom_sf"/>
</dbReference>
<evidence type="ECO:0000259" key="11">
    <source>
        <dbReference type="PROSITE" id="PS50109"/>
    </source>
</evidence>
<keyword evidence="10" id="KW-0812">Transmembrane</keyword>
<keyword evidence="8" id="KW-0902">Two-component regulatory system</keyword>
<dbReference type="InterPro" id="IPR005467">
    <property type="entry name" value="His_kinase_dom"/>
</dbReference>
<dbReference type="EC" id="2.7.13.3" evidence="2"/>
<keyword evidence="10" id="KW-0472">Membrane</keyword>
<evidence type="ECO:0000256" key="3">
    <source>
        <dbReference type="ARBA" id="ARBA00022553"/>
    </source>
</evidence>
<organism evidence="12 13">
    <name type="scientific">Tamlana crocina</name>
    <dbReference type="NCBI Taxonomy" id="393006"/>
    <lineage>
        <taxon>Bacteria</taxon>
        <taxon>Pseudomonadati</taxon>
        <taxon>Bacteroidota</taxon>
        <taxon>Flavobacteriia</taxon>
        <taxon>Flavobacteriales</taxon>
        <taxon>Flavobacteriaceae</taxon>
        <taxon>Tamlana</taxon>
    </lineage>
</organism>
<evidence type="ECO:0000256" key="10">
    <source>
        <dbReference type="SAM" id="Phobius"/>
    </source>
</evidence>
<evidence type="ECO:0000256" key="9">
    <source>
        <dbReference type="SAM" id="Coils"/>
    </source>
</evidence>
<comment type="caution">
    <text evidence="12">The sequence shown here is derived from an EMBL/GenBank/DDBJ whole genome shotgun (WGS) entry which is preliminary data.</text>
</comment>
<dbReference type="InterPro" id="IPR050482">
    <property type="entry name" value="Sensor_HK_TwoCompSys"/>
</dbReference>
<dbReference type="SUPFAM" id="SSF55874">
    <property type="entry name" value="ATPase domain of HSP90 chaperone/DNA topoisomerase II/histidine kinase"/>
    <property type="match status" value="1"/>
</dbReference>
<reference evidence="12 13" key="1">
    <citation type="submission" date="2020-03" db="EMBL/GenBank/DDBJ databases">
        <title>Tamlana sp. nov, isolated from XXX.</title>
        <authorList>
            <person name="Cao W.R."/>
        </authorList>
    </citation>
    <scope>NUCLEOTIDE SEQUENCE [LARGE SCALE GENOMIC DNA]</scope>
    <source>
        <strain evidence="12 13">HST1-43</strain>
    </source>
</reference>
<sequence>MQKSTLSILMLLVGFFGFSQNFKQLIETSKVNLSKENSTAAKAKLTADLAWYYCYVNVDSALVYGEKSLGFSKQTKNDTLVGQSLNDLSTVHFVRGNYPTAIDYARKSLVYRKKLKDTAGIASLYNKMGNNFNKTNVLDSTIYYYLKARDYYYKVNDSFSSVKIESNIAATYYLSGNHKKALEYLIPSILYFQSKNLKRELSNSYITKGNIFLSKNDTLVAIDAYKQAAKQAEESKNYVGWASALNNLSTIYNGLNSIEESTNYIKKAIEIRESIGALGDLESAKLTLAINNFTLGNIKESKEELLKIKSHFIKTDANEKLQNLYETLMLIYAVENKRDSLNFYSKQYKQTLNTNLSESNLKYSQEIEAKYETEKKENEILEQKATIAENNLRINKKNTQLTGLAVLVVVLTLLGYLLFKQQKLKNEQLKKESQLKEALVKIETQNKLQEQRLRISRDLHDNIGAQLTFIISSIENLQFGFKITNEKLTDKLLGISNFTKETISELRDTIWAMNKNAISLEDLQSRISNFIDKAKLSSSGIQFEFMMDESIKKDIEFNSVRGMNIYRIIQEAVNNALKYADATAIAVNVKHEGSKLQFKVTDNGKGFEKESAKSGNGLNNMKKRADEIDAHFEIESKPGNGTVLTLVC</sequence>
<dbReference type="InterPro" id="IPR011712">
    <property type="entry name" value="Sig_transdc_His_kin_sub3_dim/P"/>
</dbReference>
<evidence type="ECO:0000256" key="4">
    <source>
        <dbReference type="ARBA" id="ARBA00022679"/>
    </source>
</evidence>
<keyword evidence="5" id="KW-0547">Nucleotide-binding</keyword>
<dbReference type="EMBL" id="JAAVJS010000030">
    <property type="protein sequence ID" value="NJX16789.1"/>
    <property type="molecule type" value="Genomic_DNA"/>
</dbReference>
<evidence type="ECO:0000313" key="13">
    <source>
        <dbReference type="Proteomes" id="UP000760545"/>
    </source>
</evidence>
<evidence type="ECO:0000256" key="5">
    <source>
        <dbReference type="ARBA" id="ARBA00022741"/>
    </source>
</evidence>
<dbReference type="Pfam" id="PF13374">
    <property type="entry name" value="TPR_10"/>
    <property type="match status" value="2"/>
</dbReference>
<keyword evidence="6" id="KW-0418">Kinase</keyword>
<proteinExistence type="predicted"/>
<gene>
    <name evidence="12" type="ORF">HC176_14970</name>
</gene>
<dbReference type="SMART" id="SM00028">
    <property type="entry name" value="TPR"/>
    <property type="match status" value="5"/>
</dbReference>
<evidence type="ECO:0000256" key="2">
    <source>
        <dbReference type="ARBA" id="ARBA00012438"/>
    </source>
</evidence>
<keyword evidence="13" id="KW-1185">Reference proteome</keyword>
<dbReference type="Gene3D" id="3.30.565.10">
    <property type="entry name" value="Histidine kinase-like ATPase, C-terminal domain"/>
    <property type="match status" value="1"/>
</dbReference>
<evidence type="ECO:0000256" key="8">
    <source>
        <dbReference type="ARBA" id="ARBA00023012"/>
    </source>
</evidence>
<evidence type="ECO:0000256" key="1">
    <source>
        <dbReference type="ARBA" id="ARBA00000085"/>
    </source>
</evidence>
<name>A0ABX1DGA7_9FLAO</name>
<dbReference type="Pfam" id="PF07730">
    <property type="entry name" value="HisKA_3"/>
    <property type="match status" value="1"/>
</dbReference>
<evidence type="ECO:0000256" key="7">
    <source>
        <dbReference type="ARBA" id="ARBA00022840"/>
    </source>
</evidence>
<dbReference type="PANTHER" id="PTHR24421">
    <property type="entry name" value="NITRATE/NITRITE SENSOR PROTEIN NARX-RELATED"/>
    <property type="match status" value="1"/>
</dbReference>
<evidence type="ECO:0000256" key="6">
    <source>
        <dbReference type="ARBA" id="ARBA00022777"/>
    </source>
</evidence>